<dbReference type="EMBL" id="MN739508">
    <property type="protein sequence ID" value="QHT09122.1"/>
    <property type="molecule type" value="Genomic_DNA"/>
</dbReference>
<accession>A0A6C0CY86</accession>
<name>A0A6C0CY86_9ZZZZ</name>
<proteinExistence type="predicted"/>
<protein>
    <submittedName>
        <fullName evidence="1">Uncharacterized protein</fullName>
    </submittedName>
</protein>
<reference evidence="1" key="1">
    <citation type="journal article" date="2020" name="Nature">
        <title>Giant virus diversity and host interactions through global metagenomics.</title>
        <authorList>
            <person name="Schulz F."/>
            <person name="Roux S."/>
            <person name="Paez-Espino D."/>
            <person name="Jungbluth S."/>
            <person name="Walsh D.A."/>
            <person name="Denef V.J."/>
            <person name="McMahon K.D."/>
            <person name="Konstantinidis K.T."/>
            <person name="Eloe-Fadrosh E.A."/>
            <person name="Kyrpides N.C."/>
            <person name="Woyke T."/>
        </authorList>
    </citation>
    <scope>NUCLEOTIDE SEQUENCE</scope>
    <source>
        <strain evidence="1">GVMAG-M-3300023110-24</strain>
    </source>
</reference>
<organism evidence="1">
    <name type="scientific">viral metagenome</name>
    <dbReference type="NCBI Taxonomy" id="1070528"/>
    <lineage>
        <taxon>unclassified sequences</taxon>
        <taxon>metagenomes</taxon>
        <taxon>organismal metagenomes</taxon>
    </lineage>
</organism>
<sequence length="350" mass="41767">MELIDYVNNNGIDSLKSDNIKINKFKNLKLVKYKYGSKLTNEYQKYCKGAIYNCETNNFVCIPPKNSELYNNQPLSKSVIIQDLIDGTMVNMFYVNDKWNISTRSDIGCNNKWSDKSFIKMINDICDINTITNVLNKNYSYSFVLRHKSNKCVSNIEFNSLVLVDIFDLSDNMYVTDMNAHFNINVPFYIINHYAYTNIERLMKLKCNHDWKGFIIKNNNIRYKYINPEYKKAKDITINSNNLLYTYFSCKHDNTIMKYLKIYPENKKDFDNYRDLFNIMVNEVYDNYVKFKIKKTIKFNDIPFHLKPLINNIHDQYIIKNKRISIKFISNYITKLPLKRIIFIMNNYIN</sequence>
<dbReference type="AlphaFoldDB" id="A0A6C0CY86"/>
<evidence type="ECO:0000313" key="1">
    <source>
        <dbReference type="EMBL" id="QHT09122.1"/>
    </source>
</evidence>